<keyword evidence="3" id="KW-1185">Reference proteome</keyword>
<dbReference type="Proteomes" id="UP001595533">
    <property type="component" value="Unassembled WGS sequence"/>
</dbReference>
<organism evidence="2 3">
    <name type="scientific">Marinicella sediminis</name>
    <dbReference type="NCBI Taxonomy" id="1792834"/>
    <lineage>
        <taxon>Bacteria</taxon>
        <taxon>Pseudomonadati</taxon>
        <taxon>Pseudomonadota</taxon>
        <taxon>Gammaproteobacteria</taxon>
        <taxon>Lysobacterales</taxon>
        <taxon>Marinicellaceae</taxon>
        <taxon>Marinicella</taxon>
    </lineage>
</organism>
<feature type="coiled-coil region" evidence="1">
    <location>
        <begin position="45"/>
        <end position="94"/>
    </location>
</feature>
<dbReference type="EMBL" id="JBHRTS010000005">
    <property type="protein sequence ID" value="MFC3194754.1"/>
    <property type="molecule type" value="Genomic_DNA"/>
</dbReference>
<sequence length="133" mass="15047">MADNKNNANSVDQIRDILFGEQTKNIEKRFAQLEAEINKQFNGIKNKMEALDKQLSQNLATLEKQSNQGLDHLSADQNERLAQLEQQLKNTIIDTEASILSELQQKTDALDENLTHRKELASLLKKMADQIAG</sequence>
<evidence type="ECO:0000256" key="1">
    <source>
        <dbReference type="SAM" id="Coils"/>
    </source>
</evidence>
<evidence type="ECO:0000313" key="3">
    <source>
        <dbReference type="Proteomes" id="UP001595533"/>
    </source>
</evidence>
<reference evidence="3" key="1">
    <citation type="journal article" date="2019" name="Int. J. Syst. Evol. Microbiol.">
        <title>The Global Catalogue of Microorganisms (GCM) 10K type strain sequencing project: providing services to taxonomists for standard genome sequencing and annotation.</title>
        <authorList>
            <consortium name="The Broad Institute Genomics Platform"/>
            <consortium name="The Broad Institute Genome Sequencing Center for Infectious Disease"/>
            <person name="Wu L."/>
            <person name="Ma J."/>
        </authorList>
    </citation>
    <scope>NUCLEOTIDE SEQUENCE [LARGE SCALE GENOMIC DNA]</scope>
    <source>
        <strain evidence="3">KCTC 42953</strain>
    </source>
</reference>
<comment type="caution">
    <text evidence="2">The sequence shown here is derived from an EMBL/GenBank/DDBJ whole genome shotgun (WGS) entry which is preliminary data.</text>
</comment>
<proteinExistence type="predicted"/>
<keyword evidence="1" id="KW-0175">Coiled coil</keyword>
<name>A0ABV7J9W6_9GAMM</name>
<gene>
    <name evidence="2" type="ORF">ACFODZ_10940</name>
</gene>
<protein>
    <submittedName>
        <fullName evidence="2">Uncharacterized protein</fullName>
    </submittedName>
</protein>
<accession>A0ABV7J9W6</accession>
<dbReference type="RefSeq" id="WP_077410802.1">
    <property type="nucleotide sequence ID" value="NZ_JBHRTS010000005.1"/>
</dbReference>
<evidence type="ECO:0000313" key="2">
    <source>
        <dbReference type="EMBL" id="MFC3194754.1"/>
    </source>
</evidence>